<dbReference type="NCBIfam" id="NF001099">
    <property type="entry name" value="PRK00132.1"/>
    <property type="match status" value="1"/>
</dbReference>
<dbReference type="InterPro" id="IPR000754">
    <property type="entry name" value="Ribosomal_uS9"/>
</dbReference>
<evidence type="ECO:0000256" key="6">
    <source>
        <dbReference type="RuleBase" id="RU003815"/>
    </source>
</evidence>
<dbReference type="FunFam" id="3.30.230.10:FF:000001">
    <property type="entry name" value="30S ribosomal protein S9"/>
    <property type="match status" value="1"/>
</dbReference>
<dbReference type="GO" id="GO:0006412">
    <property type="term" value="P:translation"/>
    <property type="evidence" value="ECO:0007669"/>
    <property type="project" value="UniProtKB-UniRule"/>
</dbReference>
<dbReference type="Proteomes" id="UP000028875">
    <property type="component" value="Unassembled WGS sequence"/>
</dbReference>
<evidence type="ECO:0000256" key="2">
    <source>
        <dbReference type="ARBA" id="ARBA00022980"/>
    </source>
</evidence>
<dbReference type="InterPro" id="IPR020574">
    <property type="entry name" value="Ribosomal_uS9_CS"/>
</dbReference>
<dbReference type="PANTHER" id="PTHR21569:SF1">
    <property type="entry name" value="SMALL RIBOSOMAL SUBUNIT PROTEIN US9M"/>
    <property type="match status" value="1"/>
</dbReference>
<comment type="similarity">
    <text evidence="1 5 6">Belongs to the universal ribosomal protein uS9 family.</text>
</comment>
<comment type="caution">
    <text evidence="7">The sequence shown here is derived from an EMBL/GenBank/DDBJ whole genome shotgun (WGS) entry which is preliminary data.</text>
</comment>
<name>A0A024QGN3_9BACI</name>
<dbReference type="GO" id="GO:0022627">
    <property type="term" value="C:cytosolic small ribosomal subunit"/>
    <property type="evidence" value="ECO:0007669"/>
    <property type="project" value="TreeGrafter"/>
</dbReference>
<dbReference type="eggNOG" id="COG0103">
    <property type="taxonomic scope" value="Bacteria"/>
</dbReference>
<evidence type="ECO:0000256" key="1">
    <source>
        <dbReference type="ARBA" id="ARBA00005251"/>
    </source>
</evidence>
<evidence type="ECO:0000313" key="7">
    <source>
        <dbReference type="EMBL" id="CDQ41387.1"/>
    </source>
</evidence>
<keyword evidence="2 5" id="KW-0689">Ribosomal protein</keyword>
<dbReference type="STRING" id="1462526.BN990_03757"/>
<reference evidence="8" key="2">
    <citation type="submission" date="2014-05" db="EMBL/GenBank/DDBJ databases">
        <title>Draft genome sequence of Virgibacillus massiliensis Vm-5.</title>
        <authorList>
            <person name="Khelaifia S."/>
            <person name="Croce O."/>
            <person name="Lagier J.C."/>
            <person name="Raoult D."/>
        </authorList>
    </citation>
    <scope>NUCLEOTIDE SEQUENCE [LARGE SCALE GENOMIC DNA]</scope>
    <source>
        <strain evidence="8">Vm-5</strain>
    </source>
</reference>
<dbReference type="InterPro" id="IPR014721">
    <property type="entry name" value="Ribsml_uS5_D2-typ_fold_subgr"/>
</dbReference>
<organism evidence="7 8">
    <name type="scientific">Virgibacillus massiliensis</name>
    <dbReference type="NCBI Taxonomy" id="1462526"/>
    <lineage>
        <taxon>Bacteria</taxon>
        <taxon>Bacillati</taxon>
        <taxon>Bacillota</taxon>
        <taxon>Bacilli</taxon>
        <taxon>Bacillales</taxon>
        <taxon>Bacillaceae</taxon>
        <taxon>Virgibacillus</taxon>
    </lineage>
</organism>
<keyword evidence="3 5" id="KW-0687">Ribonucleoprotein</keyword>
<protein>
    <recommendedName>
        <fullName evidence="4 5">Small ribosomal subunit protein uS9</fullName>
    </recommendedName>
</protein>
<dbReference type="GO" id="GO:0003723">
    <property type="term" value="F:RNA binding"/>
    <property type="evidence" value="ECO:0007669"/>
    <property type="project" value="TreeGrafter"/>
</dbReference>
<proteinExistence type="inferred from homology"/>
<dbReference type="GO" id="GO:0003735">
    <property type="term" value="F:structural constituent of ribosome"/>
    <property type="evidence" value="ECO:0007669"/>
    <property type="project" value="InterPro"/>
</dbReference>
<evidence type="ECO:0000256" key="3">
    <source>
        <dbReference type="ARBA" id="ARBA00023274"/>
    </source>
</evidence>
<sequence>MAQVQYYGTGRRKKSTARVRLVPGSGNVTINGRNASDYFPYETQILILNQPLAATETQGTYDVMVNVHGGGFTGQAGAIRHGIARALLEADPEYRSSLKTEGYLTRDARMKERKKYGLKKARRAPQFSKR</sequence>
<dbReference type="OrthoDB" id="9803965at2"/>
<dbReference type="InterPro" id="IPR020568">
    <property type="entry name" value="Ribosomal_Su5_D2-typ_SF"/>
</dbReference>
<dbReference type="HAMAP" id="MF_00532_B">
    <property type="entry name" value="Ribosomal_uS9_B"/>
    <property type="match status" value="1"/>
</dbReference>
<accession>A0A024QGN3</accession>
<keyword evidence="8" id="KW-1185">Reference proteome</keyword>
<evidence type="ECO:0000313" key="8">
    <source>
        <dbReference type="Proteomes" id="UP000028875"/>
    </source>
</evidence>
<dbReference type="Pfam" id="PF00380">
    <property type="entry name" value="Ribosomal_S9"/>
    <property type="match status" value="1"/>
</dbReference>
<dbReference type="EMBL" id="CCDP010000002">
    <property type="protein sequence ID" value="CDQ41387.1"/>
    <property type="molecule type" value="Genomic_DNA"/>
</dbReference>
<dbReference type="SUPFAM" id="SSF54211">
    <property type="entry name" value="Ribosomal protein S5 domain 2-like"/>
    <property type="match status" value="1"/>
</dbReference>
<evidence type="ECO:0000256" key="4">
    <source>
        <dbReference type="ARBA" id="ARBA00035259"/>
    </source>
</evidence>
<dbReference type="PROSITE" id="PS00360">
    <property type="entry name" value="RIBOSOMAL_S9"/>
    <property type="match status" value="1"/>
</dbReference>
<reference evidence="7 8" key="1">
    <citation type="submission" date="2014-03" db="EMBL/GenBank/DDBJ databases">
        <authorList>
            <person name="Urmite Genomes U."/>
        </authorList>
    </citation>
    <scope>NUCLEOTIDE SEQUENCE [LARGE SCALE GENOMIC DNA]</scope>
    <source>
        <strain evidence="7 8">Vm-5</strain>
    </source>
</reference>
<dbReference type="PANTHER" id="PTHR21569">
    <property type="entry name" value="RIBOSOMAL PROTEIN S9"/>
    <property type="match status" value="1"/>
</dbReference>
<dbReference type="AlphaFoldDB" id="A0A024QGN3"/>
<dbReference type="InterPro" id="IPR023035">
    <property type="entry name" value="Ribosomal_uS9_bac/plastid"/>
</dbReference>
<dbReference type="Gene3D" id="3.30.230.10">
    <property type="match status" value="1"/>
</dbReference>
<gene>
    <name evidence="5 7" type="primary">rpsI</name>
    <name evidence="7" type="ORF">BN990_03757</name>
</gene>
<evidence type="ECO:0000256" key="5">
    <source>
        <dbReference type="HAMAP-Rule" id="MF_00532"/>
    </source>
</evidence>